<feature type="chain" id="PRO_5003534999" description="DUF1194 domain-containing protein" evidence="1">
    <location>
        <begin position="22"/>
        <end position="265"/>
    </location>
</feature>
<dbReference type="Pfam" id="PF06707">
    <property type="entry name" value="DUF1194"/>
    <property type="match status" value="1"/>
</dbReference>
<feature type="signal peptide" evidence="1">
    <location>
        <begin position="1"/>
        <end position="21"/>
    </location>
</feature>
<organism evidence="2 3">
    <name type="scientific">Mesorhizobium alhagi CCNWXJ12-2</name>
    <dbReference type="NCBI Taxonomy" id="1107882"/>
    <lineage>
        <taxon>Bacteria</taxon>
        <taxon>Pseudomonadati</taxon>
        <taxon>Pseudomonadota</taxon>
        <taxon>Alphaproteobacteria</taxon>
        <taxon>Hyphomicrobiales</taxon>
        <taxon>Phyllobacteriaceae</taxon>
        <taxon>Allomesorhizobium</taxon>
    </lineage>
</organism>
<dbReference type="PATRIC" id="fig|1107882.3.peg.1367"/>
<reference evidence="2 3" key="1">
    <citation type="journal article" date="2012" name="J. Bacteriol.">
        <title>Draft Genome Sequence of Mesorhizobium alhagi CCNWXJ12-2T, a Novel Salt-Resistant Species Isolated from the Desert of Northwestern China.</title>
        <authorList>
            <person name="Zhou M."/>
            <person name="Chen W."/>
            <person name="Chen H."/>
            <person name="Wei G."/>
        </authorList>
    </citation>
    <scope>NUCLEOTIDE SEQUENCE [LARGE SCALE GENOMIC DNA]</scope>
    <source>
        <strain evidence="2 3">CCNWXJ12-2</strain>
    </source>
</reference>
<dbReference type="InterPro" id="IPR010607">
    <property type="entry name" value="DUF1194"/>
</dbReference>
<keyword evidence="1" id="KW-0732">Signal</keyword>
<protein>
    <recommendedName>
        <fullName evidence="4">DUF1194 domain-containing protein</fullName>
    </recommendedName>
</protein>
<dbReference type="CDD" id="cd00198">
    <property type="entry name" value="vWFA"/>
    <property type="match status" value="1"/>
</dbReference>
<keyword evidence="3" id="KW-1185">Reference proteome</keyword>
<accession>H0HMM8</accession>
<dbReference type="InterPro" id="IPR036465">
    <property type="entry name" value="vWFA_dom_sf"/>
</dbReference>
<sequence length="265" mass="28344">MKAALTLLLWLACQWPLPAHADAIPVDLELVLAVDVSESMDPEEFAIQRAGYAAALRHPGFIRAVLSGPNGRIALSYFEWAGTVRRRSIVPWQVIDSADSARAFAEMLEALPAGVFRGTSISAALDFGTSSIETNGFDGARLVIDISGDGPNNFGGPVEQARDAAVSSGIVVNGLPILIRPSPIFPAIDSYYAECVTGGPGSFVLPIRTTAEFATAIRRKLILEVSGASPDPQVIPAQANAPVDCLIGERTRQRLSDRFYPELDR</sequence>
<dbReference type="SUPFAM" id="SSF53300">
    <property type="entry name" value="vWA-like"/>
    <property type="match status" value="1"/>
</dbReference>
<dbReference type="OrthoDB" id="9792179at2"/>
<dbReference type="AlphaFoldDB" id="H0HMM8"/>
<dbReference type="EMBL" id="AHAM01000045">
    <property type="protein sequence ID" value="EHK58018.1"/>
    <property type="molecule type" value="Genomic_DNA"/>
</dbReference>
<dbReference type="RefSeq" id="WP_008835040.1">
    <property type="nucleotide sequence ID" value="NZ_AHAM01000045.1"/>
</dbReference>
<proteinExistence type="predicted"/>
<name>H0HMM8_9HYPH</name>
<evidence type="ECO:0000256" key="1">
    <source>
        <dbReference type="SAM" id="SignalP"/>
    </source>
</evidence>
<dbReference type="Gene3D" id="3.40.50.410">
    <property type="entry name" value="von Willebrand factor, type A domain"/>
    <property type="match status" value="1"/>
</dbReference>
<evidence type="ECO:0000313" key="3">
    <source>
        <dbReference type="Proteomes" id="UP000003250"/>
    </source>
</evidence>
<gene>
    <name evidence="2" type="ORF">MAXJ12_06962</name>
</gene>
<evidence type="ECO:0008006" key="4">
    <source>
        <dbReference type="Google" id="ProtNLM"/>
    </source>
</evidence>
<dbReference type="Proteomes" id="UP000003250">
    <property type="component" value="Unassembled WGS sequence"/>
</dbReference>
<evidence type="ECO:0000313" key="2">
    <source>
        <dbReference type="EMBL" id="EHK58018.1"/>
    </source>
</evidence>